<gene>
    <name evidence="3" type="ORF">Dxin01_01594</name>
</gene>
<proteinExistence type="predicted"/>
<keyword evidence="1" id="KW-0472">Membrane</keyword>
<comment type="caution">
    <text evidence="3">The sequence shown here is derived from an EMBL/GenBank/DDBJ whole genome shotgun (WGS) entry which is preliminary data.</text>
</comment>
<keyword evidence="1" id="KW-1133">Transmembrane helix</keyword>
<protein>
    <recommendedName>
        <fullName evidence="2">VanZ-like domain-containing protein</fullName>
    </recommendedName>
</protein>
<evidence type="ECO:0000313" key="3">
    <source>
        <dbReference type="EMBL" id="GAA5501855.1"/>
    </source>
</evidence>
<evidence type="ECO:0000256" key="1">
    <source>
        <dbReference type="SAM" id="Phobius"/>
    </source>
</evidence>
<organism evidence="3 4">
    <name type="scientific">Deinococcus xinjiangensis</name>
    <dbReference type="NCBI Taxonomy" id="457454"/>
    <lineage>
        <taxon>Bacteria</taxon>
        <taxon>Thermotogati</taxon>
        <taxon>Deinococcota</taxon>
        <taxon>Deinococci</taxon>
        <taxon>Deinococcales</taxon>
        <taxon>Deinococcaceae</taxon>
        <taxon>Deinococcus</taxon>
    </lineage>
</organism>
<evidence type="ECO:0000313" key="4">
    <source>
        <dbReference type="Proteomes" id="UP001458946"/>
    </source>
</evidence>
<accession>A0ABP9V995</accession>
<dbReference type="InterPro" id="IPR006976">
    <property type="entry name" value="VanZ-like"/>
</dbReference>
<dbReference type="NCBIfam" id="NF037970">
    <property type="entry name" value="vanZ_1"/>
    <property type="match status" value="1"/>
</dbReference>
<reference evidence="3 4" key="1">
    <citation type="submission" date="2024-02" db="EMBL/GenBank/DDBJ databases">
        <title>Deinococcus xinjiangensis NBRC 107630.</title>
        <authorList>
            <person name="Ichikawa N."/>
            <person name="Katano-Makiyama Y."/>
            <person name="Hidaka K."/>
        </authorList>
    </citation>
    <scope>NUCLEOTIDE SEQUENCE [LARGE SCALE GENOMIC DNA]</scope>
    <source>
        <strain evidence="3 4">NBRC 107630</strain>
    </source>
</reference>
<dbReference type="Pfam" id="PF04892">
    <property type="entry name" value="VanZ"/>
    <property type="match status" value="1"/>
</dbReference>
<sequence>MTEGTGKRRRPLGWWVLSLLIAGVVWFLSSRGSTPIPAPHPLDWAAHFLTYLALGFCLSRATGSWTLALVLAAWFGALDEVHQAFVPPREAGLTDWWFDLAGAALGAKLAAGKNEREAEPAVPQVEMEFE</sequence>
<feature type="transmembrane region" description="Helical" evidence="1">
    <location>
        <begin position="49"/>
        <end position="75"/>
    </location>
</feature>
<evidence type="ECO:0000259" key="2">
    <source>
        <dbReference type="Pfam" id="PF04892"/>
    </source>
</evidence>
<keyword evidence="1" id="KW-0812">Transmembrane</keyword>
<keyword evidence="4" id="KW-1185">Reference proteome</keyword>
<dbReference type="RefSeq" id="WP_353541829.1">
    <property type="nucleotide sequence ID" value="NZ_BAABRN010000014.1"/>
</dbReference>
<dbReference type="EMBL" id="BAABRN010000014">
    <property type="protein sequence ID" value="GAA5501855.1"/>
    <property type="molecule type" value="Genomic_DNA"/>
</dbReference>
<feature type="domain" description="VanZ-like" evidence="2">
    <location>
        <begin position="45"/>
        <end position="109"/>
    </location>
</feature>
<name>A0ABP9V995_9DEIO</name>
<dbReference type="Proteomes" id="UP001458946">
    <property type="component" value="Unassembled WGS sequence"/>
</dbReference>
<feature type="transmembrane region" description="Helical" evidence="1">
    <location>
        <begin position="12"/>
        <end position="29"/>
    </location>
</feature>